<evidence type="ECO:0000256" key="1">
    <source>
        <dbReference type="SAM" id="MobiDB-lite"/>
    </source>
</evidence>
<dbReference type="Proteomes" id="UP000807769">
    <property type="component" value="Unassembled WGS sequence"/>
</dbReference>
<organism evidence="2 3">
    <name type="scientific">Suillus subaureus</name>
    <dbReference type="NCBI Taxonomy" id="48587"/>
    <lineage>
        <taxon>Eukaryota</taxon>
        <taxon>Fungi</taxon>
        <taxon>Dikarya</taxon>
        <taxon>Basidiomycota</taxon>
        <taxon>Agaricomycotina</taxon>
        <taxon>Agaricomycetes</taxon>
        <taxon>Agaricomycetidae</taxon>
        <taxon>Boletales</taxon>
        <taxon>Suillineae</taxon>
        <taxon>Suillaceae</taxon>
        <taxon>Suillus</taxon>
    </lineage>
</organism>
<proteinExistence type="predicted"/>
<dbReference type="OrthoDB" id="2662476at2759"/>
<name>A0A9P7JF01_9AGAM</name>
<reference evidence="2" key="1">
    <citation type="journal article" date="2020" name="New Phytol.">
        <title>Comparative genomics reveals dynamic genome evolution in host specialist ectomycorrhizal fungi.</title>
        <authorList>
            <person name="Lofgren L.A."/>
            <person name="Nguyen N.H."/>
            <person name="Vilgalys R."/>
            <person name="Ruytinx J."/>
            <person name="Liao H.L."/>
            <person name="Branco S."/>
            <person name="Kuo A."/>
            <person name="LaButti K."/>
            <person name="Lipzen A."/>
            <person name="Andreopoulos W."/>
            <person name="Pangilinan J."/>
            <person name="Riley R."/>
            <person name="Hundley H."/>
            <person name="Na H."/>
            <person name="Barry K."/>
            <person name="Grigoriev I.V."/>
            <person name="Stajich J.E."/>
            <person name="Kennedy P.G."/>
        </authorList>
    </citation>
    <scope>NUCLEOTIDE SEQUENCE</scope>
    <source>
        <strain evidence="2">MN1</strain>
    </source>
</reference>
<evidence type="ECO:0000313" key="2">
    <source>
        <dbReference type="EMBL" id="KAG1819239.1"/>
    </source>
</evidence>
<accession>A0A9P7JF01</accession>
<dbReference type="GeneID" id="64633878"/>
<dbReference type="AlphaFoldDB" id="A0A9P7JF01"/>
<sequence length="102" mass="11095">MSILDASNLIQDTNILAHLSEQPQVQLSLQKAPQSNEHTHDSEEEAGNQAPEHGISDDDDQDHVKNHAQGRERLTQRGLASARMLCPLPEGLLEAGYSGGEC</sequence>
<feature type="compositionally biased region" description="Basic and acidic residues" evidence="1">
    <location>
        <begin position="62"/>
        <end position="75"/>
    </location>
</feature>
<protein>
    <submittedName>
        <fullName evidence="2">Uncharacterized protein</fullName>
    </submittedName>
</protein>
<feature type="region of interest" description="Disordered" evidence="1">
    <location>
        <begin position="25"/>
        <end position="79"/>
    </location>
</feature>
<dbReference type="RefSeq" id="XP_041194916.1">
    <property type="nucleotide sequence ID" value="XM_041339862.1"/>
</dbReference>
<evidence type="ECO:0000313" key="3">
    <source>
        <dbReference type="Proteomes" id="UP000807769"/>
    </source>
</evidence>
<dbReference type="EMBL" id="JABBWG010000010">
    <property type="protein sequence ID" value="KAG1819239.1"/>
    <property type="molecule type" value="Genomic_DNA"/>
</dbReference>
<feature type="compositionally biased region" description="Polar residues" evidence="1">
    <location>
        <begin position="25"/>
        <end position="36"/>
    </location>
</feature>
<comment type="caution">
    <text evidence="2">The sequence shown here is derived from an EMBL/GenBank/DDBJ whole genome shotgun (WGS) entry which is preliminary data.</text>
</comment>
<keyword evidence="3" id="KW-1185">Reference proteome</keyword>
<gene>
    <name evidence="2" type="ORF">BJ212DRAFT_1479353</name>
</gene>